<dbReference type="Pfam" id="PF04172">
    <property type="entry name" value="LrgB"/>
    <property type="match status" value="1"/>
</dbReference>
<keyword evidence="2 5" id="KW-0812">Transmembrane</keyword>
<comment type="caution">
    <text evidence="6">The sequence shown here is derived from an EMBL/GenBank/DDBJ whole genome shotgun (WGS) entry which is preliminary data.</text>
</comment>
<accession>A0A9D1R4I9</accession>
<sequence>MKEILTQSAFFGAALSLVCYEIGLFVRKKTKSALANPLLVAVLLVIAVLLVFSIDFEIYAQGASHISFLLTPATVSLAVPLYRQLGLLKKYPRAIIGGIASGVLAAMVSIFVLSLFFGLNHEQYVTLLPKSITTAIGMGISEKMDGIVTITVVAICITGIFGSMIADGVCRLFKIEEPVAVGLAIGTSAHAMGTTKAMELGEIQGAMSSLSIVAAGILTVAGVSLFANFI</sequence>
<feature type="transmembrane region" description="Helical" evidence="5">
    <location>
        <begin position="38"/>
        <end position="56"/>
    </location>
</feature>
<comment type="subcellular location">
    <subcellularLocation>
        <location evidence="1">Membrane</location>
        <topology evidence="1">Multi-pass membrane protein</topology>
    </subcellularLocation>
</comment>
<evidence type="ECO:0000256" key="3">
    <source>
        <dbReference type="ARBA" id="ARBA00022989"/>
    </source>
</evidence>
<gene>
    <name evidence="6" type="ORF">H9742_05010</name>
</gene>
<feature type="transmembrane region" description="Helical" evidence="5">
    <location>
        <begin position="206"/>
        <end position="227"/>
    </location>
</feature>
<evidence type="ECO:0000256" key="4">
    <source>
        <dbReference type="ARBA" id="ARBA00023136"/>
    </source>
</evidence>
<evidence type="ECO:0000256" key="5">
    <source>
        <dbReference type="SAM" id="Phobius"/>
    </source>
</evidence>
<feature type="transmembrane region" description="Helical" evidence="5">
    <location>
        <begin position="62"/>
        <end position="82"/>
    </location>
</feature>
<protein>
    <submittedName>
        <fullName evidence="6">LrgB family protein</fullName>
    </submittedName>
</protein>
<evidence type="ECO:0000256" key="1">
    <source>
        <dbReference type="ARBA" id="ARBA00004141"/>
    </source>
</evidence>
<dbReference type="InterPro" id="IPR007300">
    <property type="entry name" value="CidB/LrgB"/>
</dbReference>
<evidence type="ECO:0000313" key="7">
    <source>
        <dbReference type="Proteomes" id="UP000824265"/>
    </source>
</evidence>
<dbReference type="PANTHER" id="PTHR30249:SF0">
    <property type="entry name" value="PLASTIDAL GLYCOLATE_GLYCERATE TRANSLOCATOR 1, CHLOROPLASTIC"/>
    <property type="match status" value="1"/>
</dbReference>
<evidence type="ECO:0000313" key="6">
    <source>
        <dbReference type="EMBL" id="HIW80882.1"/>
    </source>
</evidence>
<keyword evidence="3 5" id="KW-1133">Transmembrane helix</keyword>
<proteinExistence type="predicted"/>
<keyword evidence="4 5" id="KW-0472">Membrane</keyword>
<dbReference type="GO" id="GO:0016020">
    <property type="term" value="C:membrane"/>
    <property type="evidence" value="ECO:0007669"/>
    <property type="project" value="UniProtKB-SubCell"/>
</dbReference>
<dbReference type="PANTHER" id="PTHR30249">
    <property type="entry name" value="PUTATIVE SEROTONIN TRANSPORTER"/>
    <property type="match status" value="1"/>
</dbReference>
<dbReference type="EMBL" id="DXGH01000027">
    <property type="protein sequence ID" value="HIW80882.1"/>
    <property type="molecule type" value="Genomic_DNA"/>
</dbReference>
<feature type="transmembrane region" description="Helical" evidence="5">
    <location>
        <begin position="94"/>
        <end position="119"/>
    </location>
</feature>
<dbReference type="AlphaFoldDB" id="A0A9D1R4I9"/>
<feature type="transmembrane region" description="Helical" evidence="5">
    <location>
        <begin position="147"/>
        <end position="166"/>
    </location>
</feature>
<organism evidence="6 7">
    <name type="scientific">Candidatus Acetatifactor stercoripullorum</name>
    <dbReference type="NCBI Taxonomy" id="2838414"/>
    <lineage>
        <taxon>Bacteria</taxon>
        <taxon>Bacillati</taxon>
        <taxon>Bacillota</taxon>
        <taxon>Clostridia</taxon>
        <taxon>Lachnospirales</taxon>
        <taxon>Lachnospiraceae</taxon>
        <taxon>Acetatifactor</taxon>
    </lineage>
</organism>
<reference evidence="6" key="1">
    <citation type="journal article" date="2021" name="PeerJ">
        <title>Extensive microbial diversity within the chicken gut microbiome revealed by metagenomics and culture.</title>
        <authorList>
            <person name="Gilroy R."/>
            <person name="Ravi A."/>
            <person name="Getino M."/>
            <person name="Pursley I."/>
            <person name="Horton D.L."/>
            <person name="Alikhan N.F."/>
            <person name="Baker D."/>
            <person name="Gharbi K."/>
            <person name="Hall N."/>
            <person name="Watson M."/>
            <person name="Adriaenssens E.M."/>
            <person name="Foster-Nyarko E."/>
            <person name="Jarju S."/>
            <person name="Secka A."/>
            <person name="Antonio M."/>
            <person name="Oren A."/>
            <person name="Chaudhuri R.R."/>
            <person name="La Ragione R."/>
            <person name="Hildebrand F."/>
            <person name="Pallen M.J."/>
        </authorList>
    </citation>
    <scope>NUCLEOTIDE SEQUENCE</scope>
    <source>
        <strain evidence="6">CHK195-6426</strain>
    </source>
</reference>
<evidence type="ECO:0000256" key="2">
    <source>
        <dbReference type="ARBA" id="ARBA00022692"/>
    </source>
</evidence>
<dbReference type="Proteomes" id="UP000824265">
    <property type="component" value="Unassembled WGS sequence"/>
</dbReference>
<name>A0A9D1R4I9_9FIRM</name>
<feature type="transmembrane region" description="Helical" evidence="5">
    <location>
        <begin position="6"/>
        <end position="26"/>
    </location>
</feature>
<reference evidence="6" key="2">
    <citation type="submission" date="2021-04" db="EMBL/GenBank/DDBJ databases">
        <authorList>
            <person name="Gilroy R."/>
        </authorList>
    </citation>
    <scope>NUCLEOTIDE SEQUENCE</scope>
    <source>
        <strain evidence="6">CHK195-6426</strain>
    </source>
</reference>